<organism evidence="6 7">
    <name type="scientific">Eiseniibacteriota bacterium</name>
    <dbReference type="NCBI Taxonomy" id="2212470"/>
    <lineage>
        <taxon>Bacteria</taxon>
        <taxon>Candidatus Eiseniibacteriota</taxon>
    </lineage>
</organism>
<keyword evidence="1 2" id="KW-0732">Signal</keyword>
<dbReference type="InterPro" id="IPR025965">
    <property type="entry name" value="FlgD/Vpr_Ig-like"/>
</dbReference>
<dbReference type="Pfam" id="PF01364">
    <property type="entry name" value="Peptidase_C25"/>
    <property type="match status" value="1"/>
</dbReference>
<dbReference type="AlphaFoldDB" id="A0A948RZ81"/>
<dbReference type="Gene3D" id="2.60.40.10">
    <property type="entry name" value="Immunoglobulins"/>
    <property type="match status" value="1"/>
</dbReference>
<dbReference type="Gene3D" id="3.40.50.1460">
    <property type="match status" value="1"/>
</dbReference>
<dbReference type="InterPro" id="IPR012600">
    <property type="entry name" value="Propeptide_C25"/>
</dbReference>
<feature type="domain" description="FlgD/Vpr Ig-like" evidence="5">
    <location>
        <begin position="1160"/>
        <end position="1224"/>
    </location>
</feature>
<feature type="domain" description="Gingipain" evidence="3">
    <location>
        <begin position="237"/>
        <end position="569"/>
    </location>
</feature>
<gene>
    <name evidence="6" type="ORF">KJ970_15630</name>
</gene>
<sequence>MKRRAINTGICILLLLVSGFSTSPALAGSLQALQGQSPEIQILQSGDDGFQLLFELPEITMDPVTLNGLNFQEIAIPGGGLSGVEGEPALPTYTRLIAIPNQSGVSITFNAEEEELLAGYRVMPLQGANETDLLYSPESYLRDDFGDMPLAEIGDPAILRDFRVIPLTFRPVRYNPARDELLITRRLHVNVQFAGVDLRNSREPNMRHITPSFNQLYKSVILNYEEPDPATIMPGTYLIICPNIAGVISRLQPLVDWRTRKGSPVILTTTAETGTSASSIKNYIQTVYNTADPPLEFVCLAGDATTPYQVNTFTEYLSGYYGEGDHPYTQLEGGDVLADVHIGRITCSSLDHYELIVGKTVGYESTPYMDETDWFTRGCVVGDQYNQTGISAVYVNQWVKTGLLKLGYTEVDTIWTESFVAKMQQKLNRGDTVFSYRGWWGMSSWSNSYAYALTNGWKMPFCVNITCDTGSFASGTAFSEGFLRSGSVSPTLVPGGGVGSIGTATTGTHTRYNNCMHYGIFQGLLYEQQFEMGAALTRGKMEMFLNYNKDEPTKVEIWSHWNNLMGDPAGEVWTAVPRILTVTHPSSIYRGTNSFALTVKDGPFTVAHAQVCLLKEGETYVVGYTDSNGQVELPITAETTGDLLVTVTQHNKHPYLATVPVTDPVLLVSYQSSTIDDDNTGTSSGNNDGLINPGETIELTVQVRNYGYINATGVTAALSSDDPYVTITDGTETFGDISGGASAWSADDFDIEIGLGSPNDRTLRFDLDVTDGGNYWHSILELKITAAELAMESYNLHNVGGDEILDPGETGELSVKLKNTGAAIASNVTGTLVSLSPVIEVLDAAGSFGTINIGATGDNAADHFGISASSHVYPGYLANLAITTEFSGGVRDTSYVGVTIGTRAAGDPIGPDLYGYWAFDNTDTAYDKAPAYNWIEIDPGYGGYGQQVTLGDYGDSQDKSTTVDIPFAFQYYGRSFSRATICSNGWMSMGSTYLVNYRNWTIPGAGSPNSMLAVFWDDLQEVSGGKVFQLYDSQNHRWIVQWSRMRNNVGAATETFQAILYDPGYYPTDTGDGIIVFQYHTISNIDSGGNYATVGIENETHTDGLLYTFWNSYPQGAASLASGRAIRFEPVNLQGSDVADLEADRLSFALYQNQPNPASATTTIRFTLDRPGPVDLAIYDVQGRILRHLVNEPLNTGMQSIVWDGLDRSGHPVPSGIYFYRLKAGERNATRQLIFLK</sequence>
<reference evidence="6" key="1">
    <citation type="submission" date="2021-05" db="EMBL/GenBank/DDBJ databases">
        <title>Energy efficiency and biological interactions define the core microbiome of deep oligotrophic groundwater.</title>
        <authorList>
            <person name="Mehrshad M."/>
            <person name="Lopez-Fernandez M."/>
            <person name="Bell E."/>
            <person name="Bernier-Latmani R."/>
            <person name="Bertilsson S."/>
            <person name="Dopson M."/>
        </authorList>
    </citation>
    <scope>NUCLEOTIDE SEQUENCE</scope>
    <source>
        <strain evidence="6">Modern_marine.mb.64</strain>
    </source>
</reference>
<protein>
    <submittedName>
        <fullName evidence="6">T9SS type A sorting domain-containing protein</fullName>
    </submittedName>
</protein>
<feature type="signal peptide" evidence="2">
    <location>
        <begin position="1"/>
        <end position="27"/>
    </location>
</feature>
<dbReference type="SUPFAM" id="SSF52129">
    <property type="entry name" value="Caspase-like"/>
    <property type="match status" value="1"/>
</dbReference>
<evidence type="ECO:0000313" key="7">
    <source>
        <dbReference type="Proteomes" id="UP000777784"/>
    </source>
</evidence>
<dbReference type="Pfam" id="PF08126">
    <property type="entry name" value="Propeptide_C25"/>
    <property type="match status" value="1"/>
</dbReference>
<proteinExistence type="predicted"/>
<dbReference type="Gene3D" id="3.40.50.10390">
    <property type="entry name" value="Gingipain r, domain 1"/>
    <property type="match status" value="1"/>
</dbReference>
<dbReference type="NCBIfam" id="TIGR04183">
    <property type="entry name" value="Por_Secre_tail"/>
    <property type="match status" value="1"/>
</dbReference>
<dbReference type="Gene3D" id="2.60.40.4070">
    <property type="match status" value="1"/>
</dbReference>
<dbReference type="InterPro" id="IPR038490">
    <property type="entry name" value="Gingipain_propep_sf"/>
</dbReference>
<dbReference type="InterPro" id="IPR013783">
    <property type="entry name" value="Ig-like_fold"/>
</dbReference>
<name>A0A948RZ81_UNCEI</name>
<evidence type="ECO:0000259" key="3">
    <source>
        <dbReference type="Pfam" id="PF01364"/>
    </source>
</evidence>
<comment type="caution">
    <text evidence="6">The sequence shown here is derived from an EMBL/GenBank/DDBJ whole genome shotgun (WGS) entry which is preliminary data.</text>
</comment>
<dbReference type="Pfam" id="PF13860">
    <property type="entry name" value="FlgD_ig"/>
    <property type="match status" value="1"/>
</dbReference>
<dbReference type="EMBL" id="JAHJDP010000087">
    <property type="protein sequence ID" value="MBU2692353.1"/>
    <property type="molecule type" value="Genomic_DNA"/>
</dbReference>
<dbReference type="InterPro" id="IPR001769">
    <property type="entry name" value="Gingipain"/>
</dbReference>
<feature type="domain" description="Gingipain propeptide" evidence="4">
    <location>
        <begin position="34"/>
        <end position="226"/>
    </location>
</feature>
<evidence type="ECO:0000259" key="4">
    <source>
        <dbReference type="Pfam" id="PF08126"/>
    </source>
</evidence>
<evidence type="ECO:0000259" key="5">
    <source>
        <dbReference type="Pfam" id="PF13860"/>
    </source>
</evidence>
<dbReference type="Gene3D" id="2.60.40.3800">
    <property type="match status" value="1"/>
</dbReference>
<evidence type="ECO:0000256" key="2">
    <source>
        <dbReference type="SAM" id="SignalP"/>
    </source>
</evidence>
<feature type="chain" id="PRO_5037072901" evidence="2">
    <location>
        <begin position="28"/>
        <end position="1237"/>
    </location>
</feature>
<dbReference type="GO" id="GO:0006508">
    <property type="term" value="P:proteolysis"/>
    <property type="evidence" value="ECO:0007669"/>
    <property type="project" value="InterPro"/>
</dbReference>
<dbReference type="InterPro" id="IPR029031">
    <property type="entry name" value="Gingipain_N_sf"/>
</dbReference>
<evidence type="ECO:0000256" key="1">
    <source>
        <dbReference type="ARBA" id="ARBA00022729"/>
    </source>
</evidence>
<dbReference type="GO" id="GO:0004197">
    <property type="term" value="F:cysteine-type endopeptidase activity"/>
    <property type="evidence" value="ECO:0007669"/>
    <property type="project" value="InterPro"/>
</dbReference>
<evidence type="ECO:0000313" key="6">
    <source>
        <dbReference type="EMBL" id="MBU2692353.1"/>
    </source>
</evidence>
<dbReference type="InterPro" id="IPR026444">
    <property type="entry name" value="Secre_tail"/>
</dbReference>
<dbReference type="Proteomes" id="UP000777784">
    <property type="component" value="Unassembled WGS sequence"/>
</dbReference>
<dbReference type="InterPro" id="IPR029030">
    <property type="entry name" value="Caspase-like_dom_sf"/>
</dbReference>
<accession>A0A948RZ81</accession>